<comment type="caution">
    <text evidence="2">The sequence shown here is derived from an EMBL/GenBank/DDBJ whole genome shotgun (WGS) entry which is preliminary data.</text>
</comment>
<dbReference type="Proteomes" id="UP001165041">
    <property type="component" value="Unassembled WGS sequence"/>
</dbReference>
<evidence type="ECO:0000256" key="1">
    <source>
        <dbReference type="SAM" id="MobiDB-lite"/>
    </source>
</evidence>
<accession>A0A9W6QDF1</accession>
<reference evidence="2" key="1">
    <citation type="submission" date="2023-02" db="EMBL/GenBank/DDBJ databases">
        <title>Kitasatospora phosalacinea NBRC 14627.</title>
        <authorList>
            <person name="Ichikawa N."/>
            <person name="Sato H."/>
            <person name="Tonouchi N."/>
        </authorList>
    </citation>
    <scope>NUCLEOTIDE SEQUENCE</scope>
    <source>
        <strain evidence="2">NBRC 14627</strain>
    </source>
</reference>
<evidence type="ECO:0000313" key="2">
    <source>
        <dbReference type="EMBL" id="GLW75120.1"/>
    </source>
</evidence>
<feature type="compositionally biased region" description="Low complexity" evidence="1">
    <location>
        <begin position="142"/>
        <end position="155"/>
    </location>
</feature>
<feature type="region of interest" description="Disordered" evidence="1">
    <location>
        <begin position="1"/>
        <end position="20"/>
    </location>
</feature>
<feature type="region of interest" description="Disordered" evidence="1">
    <location>
        <begin position="81"/>
        <end position="171"/>
    </location>
</feature>
<feature type="compositionally biased region" description="Low complexity" evidence="1">
    <location>
        <begin position="86"/>
        <end position="100"/>
    </location>
</feature>
<feature type="region of interest" description="Disordered" evidence="1">
    <location>
        <begin position="33"/>
        <end position="54"/>
    </location>
</feature>
<proteinExistence type="predicted"/>
<evidence type="ECO:0000313" key="3">
    <source>
        <dbReference type="Proteomes" id="UP001165041"/>
    </source>
</evidence>
<name>A0A9W6QDF1_9ACTN</name>
<dbReference type="AlphaFoldDB" id="A0A9W6QDF1"/>
<dbReference type="EMBL" id="BSSA01000046">
    <property type="protein sequence ID" value="GLW75120.1"/>
    <property type="molecule type" value="Genomic_DNA"/>
</dbReference>
<feature type="compositionally biased region" description="Low complexity" evidence="1">
    <location>
        <begin position="35"/>
        <end position="49"/>
    </location>
</feature>
<protein>
    <submittedName>
        <fullName evidence="2">Uncharacterized protein</fullName>
    </submittedName>
</protein>
<gene>
    <name evidence="2" type="ORF">Kpho02_74170</name>
</gene>
<organism evidence="2 3">
    <name type="scientific">Kitasatospora phosalacinea</name>
    <dbReference type="NCBI Taxonomy" id="2065"/>
    <lineage>
        <taxon>Bacteria</taxon>
        <taxon>Bacillati</taxon>
        <taxon>Actinomycetota</taxon>
        <taxon>Actinomycetes</taxon>
        <taxon>Kitasatosporales</taxon>
        <taxon>Streptomycetaceae</taxon>
        <taxon>Kitasatospora</taxon>
    </lineage>
</organism>
<sequence>MSPCVRPPADNDSTISPTPVRRRWRFLTVCGSKLSSRSGGTSIRTGPTSVSEVVRPALLDDEVAGPEGGFLRTGAGRFEVGGPGCAPGARPAATPSAARSPPLPGERPPVRRGGAAAVEFDERPHPQSGVVEASGVGGGPTGVAVGASAAGSSSSRTDPAPQCPARSPYGSLTDSQCPAAFRSGPGLSARSFGDRLQGVSGVPVDRVVLRVFQDVSASWVPAVECRPRPSGCAAGALGCRTALGARFGTRPRTGARSQGDLVLHGGGLTARRMVLWEGAGNSSGALLRGELPVHANAPRHHRPNRPHRLRRCGVAATVAATVVAGVLAPAAASAAPPDAVQQRLDALVHQDGVPALATERDILRRAAKYFAGGTNW</sequence>